<dbReference type="OrthoDB" id="276239at2759"/>
<feature type="domain" description="tRNA ligase kinase" evidence="2">
    <location>
        <begin position="472"/>
        <end position="617"/>
    </location>
</feature>
<dbReference type="GO" id="GO:0005634">
    <property type="term" value="C:nucleus"/>
    <property type="evidence" value="ECO:0007669"/>
    <property type="project" value="TreeGrafter"/>
</dbReference>
<dbReference type="Gene3D" id="3.40.50.300">
    <property type="entry name" value="P-loop containing nucleotide triphosphate hydrolases"/>
    <property type="match status" value="1"/>
</dbReference>
<dbReference type="InterPro" id="IPR015965">
    <property type="entry name" value="tRNA_lig_PDEase"/>
</dbReference>
<dbReference type="AlphaFoldDB" id="A0A5N5QEF4"/>
<feature type="domain" description="T4 RNA ligase 1-like N-terminal" evidence="3">
    <location>
        <begin position="97"/>
        <end position="368"/>
    </location>
</feature>
<dbReference type="Pfam" id="PF08303">
    <property type="entry name" value="tRNA_lig_kinase"/>
    <property type="match status" value="1"/>
</dbReference>
<dbReference type="InterPro" id="IPR015966">
    <property type="entry name" value="tRNA_lig_kin_fungi"/>
</dbReference>
<name>A0A5N5QEF4_9AGAM</name>
<evidence type="ECO:0000259" key="1">
    <source>
        <dbReference type="Pfam" id="PF08302"/>
    </source>
</evidence>
<comment type="caution">
    <text evidence="4">The sequence shown here is derived from an EMBL/GenBank/DDBJ whole genome shotgun (WGS) entry which is preliminary data.</text>
</comment>
<sequence>MAPSRYMTLEPDEVKNDDSDEIQVDNLTINDAAPNATPLTQPDDSSLIRELRKLARDKPKLVRGKKYTVPGHSIELTSWKMTEWMYTKSPCPFPTLARGLFTRWIPAPGHEHDPEGKAGAGRDQIVVRGYDKFFNMYEVKWNTWESLAIHTVPPYTLTLKSNGCIIFMSALTPTDLVVTSKHSLGEVEGSPISHAQKGEEWLETHLKQAGKTRLEFCKTLFERNLTAIAELCDDSFEEHVLPYPKEMTGLHLHGLNERRVDFSTLDNDQVVAFAREWGFIPTAAITFDTLEKVKEFTDEVGKEGKWRGEAVEGFVVRTKVCDRAPQLVQAYRGTRGDKISSKTELSTPPPYAPGSTFFFKIKFEEPYLMYREWRELTKKMLTAAEKGALQSLKISPYMLRRPETRAYRHWITEQIRRNRDSLRGFSQGHGIIATRERFLAWCETPEGHRILVEEKNEPSTEVPDLKGSHKTIIMPVAIPGSGKTAVALALKYLYGFGHTQSDDVQQKKTGPKFVQNVMELLDTCDTVFADRNNHLRQLRDGLRDEFKAKYGNKGHIIALQWILNHTPKKISDICAERIATRGDNHQSLFADGQESHRAVIGQFFGSFEEVEAEEVDDIVDMDYTDTLEQSVVRAISGVSPILELSTPDAGKISAACASAKEYKVNQPGKKKSAPKPPRYFALIPQMDLEKLVGDKMSGGKAPESGSQLWSHLVAEKRLTKHPHVTLMHMKEKHDSEKLWECCWSLQKSAGEIEPSFSVTFDHIVWNSDMMALSVSEIEMHGEFEKHRNIGQSVIEHISDIVARRLHLTIGTRDDSINPFQAAAMVAEWRSGSKSDVQSLPLDNCVVEGKFAGRYS</sequence>
<dbReference type="PANTHER" id="PTHR32004:SF1">
    <property type="entry name" value="TRNA LIGASE"/>
    <property type="match status" value="1"/>
</dbReference>
<dbReference type="InterPro" id="IPR019039">
    <property type="entry name" value="T4-Rnl1-like_N"/>
</dbReference>
<keyword evidence="5" id="KW-1185">Reference proteome</keyword>
<evidence type="ECO:0000313" key="5">
    <source>
        <dbReference type="Proteomes" id="UP000383932"/>
    </source>
</evidence>
<dbReference type="Pfam" id="PF09511">
    <property type="entry name" value="RNA_lig_T4_1"/>
    <property type="match status" value="1"/>
</dbReference>
<protein>
    <submittedName>
        <fullName evidence="4">tRNA ligase</fullName>
    </submittedName>
</protein>
<keyword evidence="4" id="KW-0436">Ligase</keyword>
<evidence type="ECO:0000259" key="2">
    <source>
        <dbReference type="Pfam" id="PF08303"/>
    </source>
</evidence>
<dbReference type="SUPFAM" id="SSF52540">
    <property type="entry name" value="P-loop containing nucleoside triphosphate hydrolases"/>
    <property type="match status" value="1"/>
</dbReference>
<evidence type="ECO:0000259" key="3">
    <source>
        <dbReference type="Pfam" id="PF09511"/>
    </source>
</evidence>
<dbReference type="EMBL" id="SSOP01000218">
    <property type="protein sequence ID" value="KAB5589893.1"/>
    <property type="molecule type" value="Genomic_DNA"/>
</dbReference>
<gene>
    <name evidence="4" type="ORF">CTheo_6657</name>
</gene>
<dbReference type="GO" id="GO:0003972">
    <property type="term" value="F:RNA ligase (ATP) activity"/>
    <property type="evidence" value="ECO:0007669"/>
    <property type="project" value="InterPro"/>
</dbReference>
<dbReference type="GO" id="GO:0006388">
    <property type="term" value="P:tRNA splicing, via endonucleolytic cleavage and ligation"/>
    <property type="evidence" value="ECO:0007669"/>
    <property type="project" value="InterPro"/>
</dbReference>
<accession>A0A5N5QEF4</accession>
<evidence type="ECO:0000313" key="4">
    <source>
        <dbReference type="EMBL" id="KAB5589893.1"/>
    </source>
</evidence>
<dbReference type="InterPro" id="IPR027417">
    <property type="entry name" value="P-loop_NTPase"/>
</dbReference>
<organism evidence="4 5">
    <name type="scientific">Ceratobasidium theobromae</name>
    <dbReference type="NCBI Taxonomy" id="1582974"/>
    <lineage>
        <taxon>Eukaryota</taxon>
        <taxon>Fungi</taxon>
        <taxon>Dikarya</taxon>
        <taxon>Basidiomycota</taxon>
        <taxon>Agaricomycotina</taxon>
        <taxon>Agaricomycetes</taxon>
        <taxon>Cantharellales</taxon>
        <taxon>Ceratobasidiaceae</taxon>
        <taxon>Ceratobasidium</taxon>
    </lineage>
</organism>
<reference evidence="4 5" key="1">
    <citation type="journal article" date="2019" name="Fungal Biol. Biotechnol.">
        <title>Draft genome sequence of fastidious pathogen Ceratobasidium theobromae, which causes vascular-streak dieback in Theobroma cacao.</title>
        <authorList>
            <person name="Ali S.S."/>
            <person name="Asman A."/>
            <person name="Shao J."/>
            <person name="Firmansyah A.P."/>
            <person name="Susilo A.W."/>
            <person name="Rosmana A."/>
            <person name="McMahon P."/>
            <person name="Junaid M."/>
            <person name="Guest D."/>
            <person name="Kheng T.Y."/>
            <person name="Meinhardt L.W."/>
            <person name="Bailey B.A."/>
        </authorList>
    </citation>
    <scope>NUCLEOTIDE SEQUENCE [LARGE SCALE GENOMIC DNA]</scope>
    <source>
        <strain evidence="4 5">CT2</strain>
    </source>
</reference>
<feature type="domain" description="tRNA ligase phosphodiesterase" evidence="1">
    <location>
        <begin position="625"/>
        <end position="839"/>
    </location>
</feature>
<dbReference type="GO" id="GO:0005524">
    <property type="term" value="F:ATP binding"/>
    <property type="evidence" value="ECO:0007669"/>
    <property type="project" value="InterPro"/>
</dbReference>
<proteinExistence type="predicted"/>
<dbReference type="Pfam" id="PF08302">
    <property type="entry name" value="tRNA_lig_CPD"/>
    <property type="match status" value="1"/>
</dbReference>
<dbReference type="Proteomes" id="UP000383932">
    <property type="component" value="Unassembled WGS sequence"/>
</dbReference>
<dbReference type="PANTHER" id="PTHR32004">
    <property type="entry name" value="TRNA LIGASE"/>
    <property type="match status" value="1"/>
</dbReference>